<keyword evidence="6" id="KW-1185">Reference proteome</keyword>
<dbReference type="NCBIfam" id="TIGR00451">
    <property type="entry name" value="unchar_dom_2"/>
    <property type="match status" value="1"/>
</dbReference>
<gene>
    <name evidence="5" type="ORF">BdWA1_003283</name>
</gene>
<dbReference type="InterPro" id="IPR015947">
    <property type="entry name" value="PUA-like_sf"/>
</dbReference>
<reference evidence="5" key="1">
    <citation type="journal article" date="2023" name="Nat. Microbiol.">
        <title>Babesia duncani multi-omics identifies virulence factors and drug targets.</title>
        <authorList>
            <person name="Singh P."/>
            <person name="Lonardi S."/>
            <person name="Liang Q."/>
            <person name="Vydyam P."/>
            <person name="Khabirova E."/>
            <person name="Fang T."/>
            <person name="Gihaz S."/>
            <person name="Thekkiniath J."/>
            <person name="Munshi M."/>
            <person name="Abel S."/>
            <person name="Ciampossin L."/>
            <person name="Batugedara G."/>
            <person name="Gupta M."/>
            <person name="Lu X.M."/>
            <person name="Lenz T."/>
            <person name="Chakravarty S."/>
            <person name="Cornillot E."/>
            <person name="Hu Y."/>
            <person name="Ma W."/>
            <person name="Gonzalez L.M."/>
            <person name="Sanchez S."/>
            <person name="Estrada K."/>
            <person name="Sanchez-Flores A."/>
            <person name="Montero E."/>
            <person name="Harb O.S."/>
            <person name="Le Roch K.G."/>
            <person name="Mamoun C.B."/>
        </authorList>
    </citation>
    <scope>NUCLEOTIDE SEQUENCE</scope>
    <source>
        <strain evidence="5">WA1</strain>
    </source>
</reference>
<name>A0AAD9PJB1_9APIC</name>
<dbReference type="Pfam" id="PF26292">
    <property type="entry name" value="PUA_elF2D"/>
    <property type="match status" value="1"/>
</dbReference>
<dbReference type="GO" id="GO:0003723">
    <property type="term" value="F:RNA binding"/>
    <property type="evidence" value="ECO:0007669"/>
    <property type="project" value="InterPro"/>
</dbReference>
<dbReference type="GO" id="GO:0003743">
    <property type="term" value="F:translation initiation factor activity"/>
    <property type="evidence" value="ECO:0007669"/>
    <property type="project" value="UniProtKB-KW"/>
</dbReference>
<feature type="domain" description="Eukaryotic translation initiation factor 2D-like PUA RNA-binding" evidence="4">
    <location>
        <begin position="90"/>
        <end position="168"/>
    </location>
</feature>
<dbReference type="Pfam" id="PF25304">
    <property type="entry name" value="WHD_eIF2D"/>
    <property type="match status" value="1"/>
</dbReference>
<dbReference type="EMBL" id="JALLKP010000004">
    <property type="protein sequence ID" value="KAK2195606.1"/>
    <property type="molecule type" value="Genomic_DNA"/>
</dbReference>
<feature type="domain" description="eIF2D winged helix" evidence="3">
    <location>
        <begin position="239"/>
        <end position="353"/>
    </location>
</feature>
<feature type="domain" description="Pre-PUA" evidence="2">
    <location>
        <begin position="5"/>
        <end position="87"/>
    </location>
</feature>
<dbReference type="Gene3D" id="3.10.400.20">
    <property type="match status" value="1"/>
</dbReference>
<dbReference type="InterPro" id="IPR041366">
    <property type="entry name" value="Pre-PUA"/>
</dbReference>
<dbReference type="InterPro" id="IPR039757">
    <property type="entry name" value="EIF2D"/>
</dbReference>
<dbReference type="InterPro" id="IPR004521">
    <property type="entry name" value="Uncharacterised_CHP00451"/>
</dbReference>
<dbReference type="RefSeq" id="XP_067802449.1">
    <property type="nucleotide sequence ID" value="XM_067948298.1"/>
</dbReference>
<dbReference type="InterPro" id="IPR057429">
    <property type="entry name" value="WH_eIF2D"/>
</dbReference>
<evidence type="ECO:0000259" key="2">
    <source>
        <dbReference type="Pfam" id="PF17832"/>
    </source>
</evidence>
<dbReference type="Pfam" id="PF17832">
    <property type="entry name" value="Pre-PUA"/>
    <property type="match status" value="1"/>
</dbReference>
<dbReference type="GeneID" id="94337580"/>
<evidence type="ECO:0000313" key="6">
    <source>
        <dbReference type="Proteomes" id="UP001214638"/>
    </source>
</evidence>
<evidence type="ECO:0000256" key="1">
    <source>
        <dbReference type="ARBA" id="ARBA00022490"/>
    </source>
</evidence>
<dbReference type="KEGG" id="bdw:94337580"/>
<comment type="caution">
    <text evidence="5">The sequence shown here is derived from an EMBL/GenBank/DDBJ whole genome shotgun (WGS) entry which is preliminary data.</text>
</comment>
<evidence type="ECO:0000259" key="4">
    <source>
        <dbReference type="Pfam" id="PF26292"/>
    </source>
</evidence>
<keyword evidence="1" id="KW-0963">Cytoplasm</keyword>
<dbReference type="SUPFAM" id="SSF88697">
    <property type="entry name" value="PUA domain-like"/>
    <property type="match status" value="1"/>
</dbReference>
<dbReference type="Proteomes" id="UP001214638">
    <property type="component" value="Unassembled WGS sequence"/>
</dbReference>
<dbReference type="PANTHER" id="PTHR12217">
    <property type="entry name" value="EUKARYOTIC TRANSLATION INITIATION FACTOR 2D"/>
    <property type="match status" value="1"/>
</dbReference>
<organism evidence="5 6">
    <name type="scientific">Babesia duncani</name>
    <dbReference type="NCBI Taxonomy" id="323732"/>
    <lineage>
        <taxon>Eukaryota</taxon>
        <taxon>Sar</taxon>
        <taxon>Alveolata</taxon>
        <taxon>Apicomplexa</taxon>
        <taxon>Aconoidasida</taxon>
        <taxon>Piroplasmida</taxon>
        <taxon>Babesiidae</taxon>
        <taxon>Babesia</taxon>
    </lineage>
</organism>
<protein>
    <submittedName>
        <fullName evidence="5">Bifunctional Eukaryotic translation initiation factor 2D/PUA-like superfamily/Uncharacterized domain CHP00451/Pre-PUA domain</fullName>
    </submittedName>
</protein>
<keyword evidence="5" id="KW-0648">Protein biosynthesis</keyword>
<dbReference type="CDD" id="cd21156">
    <property type="entry name" value="PUA_eIF2d-like"/>
    <property type="match status" value="1"/>
</dbReference>
<evidence type="ECO:0000259" key="3">
    <source>
        <dbReference type="Pfam" id="PF25304"/>
    </source>
</evidence>
<sequence>MQFKKVKMGPVTLVGGKDRKQIKNIIIDKLEPNLEDMELVFPNKGQISTCKIVDTKHTLYIFDGDPIFIHLHAGVVIPTLYTIRKSPNLLPIFLIQSPVSSFILRGADLMIPGIINYSSEFKSGRIAAVQVDGNPCPFAIGICQEPLDEHGFLKVAGKALEVLHVYNDGIWKLGSTPSINEGFHDDCIKPISDTSKFHEEIEHLQEGIEHVQEMLEQTTLDSTQAEESVYTPSVEFVDFMLNFCFQQLVHALSDSHLPLESGAFYSKMLNEAVKLLENRDFNKVLQEHNFTDPLIKQSIKQSHVLSLKNSSHKKASCNKSCNSQISKWLQFLQENHCIVTKESRGTLSIVSINRMHQDYIAFVPIIYKEHKKEKQTEKIRVAIYYSANAQQRNQFQQAGLTIEKDKVFSPEEFKGLCRQHLIAPTGKFIF</sequence>
<accession>A0AAD9PJB1</accession>
<dbReference type="PROSITE" id="PS50890">
    <property type="entry name" value="PUA"/>
    <property type="match status" value="1"/>
</dbReference>
<dbReference type="PANTHER" id="PTHR12217:SF4">
    <property type="entry name" value="EUKARYOTIC TRANSLATION INITIATION FACTOR 2D"/>
    <property type="match status" value="1"/>
</dbReference>
<evidence type="ECO:0000313" key="5">
    <source>
        <dbReference type="EMBL" id="KAK2195606.1"/>
    </source>
</evidence>
<proteinExistence type="predicted"/>
<dbReference type="GO" id="GO:0001731">
    <property type="term" value="P:formation of translation preinitiation complex"/>
    <property type="evidence" value="ECO:0007669"/>
    <property type="project" value="InterPro"/>
</dbReference>
<dbReference type="InterPro" id="IPR048248">
    <property type="entry name" value="PUA_eIF2d-like"/>
</dbReference>
<dbReference type="AlphaFoldDB" id="A0AAD9PJB1"/>
<keyword evidence="5" id="KW-0396">Initiation factor</keyword>